<dbReference type="EMBL" id="DXBY01000096">
    <property type="protein sequence ID" value="HIZ35296.1"/>
    <property type="molecule type" value="Genomic_DNA"/>
</dbReference>
<gene>
    <name evidence="4" type="ORF">H9815_05925</name>
</gene>
<comment type="similarity">
    <text evidence="1">Belongs to the aldehyde dehydrogenase family.</text>
</comment>
<name>A0A9D2EDF2_9MICO</name>
<reference evidence="4" key="2">
    <citation type="submission" date="2021-04" db="EMBL/GenBank/DDBJ databases">
        <authorList>
            <person name="Gilroy R."/>
        </authorList>
    </citation>
    <scope>NUCLEOTIDE SEQUENCE</scope>
    <source>
        <strain evidence="4">ChiGjej4B4-7305</strain>
    </source>
</reference>
<organism evidence="4 5">
    <name type="scientific">Candidatus Ruania gallistercoris</name>
    <dbReference type="NCBI Taxonomy" id="2838746"/>
    <lineage>
        <taxon>Bacteria</taxon>
        <taxon>Bacillati</taxon>
        <taxon>Actinomycetota</taxon>
        <taxon>Actinomycetes</taxon>
        <taxon>Micrococcales</taxon>
        <taxon>Ruaniaceae</taxon>
        <taxon>Ruania</taxon>
    </lineage>
</organism>
<evidence type="ECO:0000256" key="2">
    <source>
        <dbReference type="ARBA" id="ARBA00023002"/>
    </source>
</evidence>
<protein>
    <submittedName>
        <fullName evidence="4">Aldehyde dehydrogenase family protein</fullName>
    </submittedName>
</protein>
<evidence type="ECO:0000313" key="5">
    <source>
        <dbReference type="Proteomes" id="UP000824037"/>
    </source>
</evidence>
<dbReference type="GO" id="GO:0008911">
    <property type="term" value="F:lactaldehyde dehydrogenase (NAD+) activity"/>
    <property type="evidence" value="ECO:0007669"/>
    <property type="project" value="TreeGrafter"/>
</dbReference>
<dbReference type="Pfam" id="PF00171">
    <property type="entry name" value="Aldedh"/>
    <property type="match status" value="1"/>
</dbReference>
<evidence type="ECO:0000259" key="3">
    <source>
        <dbReference type="Pfam" id="PF00171"/>
    </source>
</evidence>
<reference evidence="4" key="1">
    <citation type="journal article" date="2021" name="PeerJ">
        <title>Extensive microbial diversity within the chicken gut microbiome revealed by metagenomics and culture.</title>
        <authorList>
            <person name="Gilroy R."/>
            <person name="Ravi A."/>
            <person name="Getino M."/>
            <person name="Pursley I."/>
            <person name="Horton D.L."/>
            <person name="Alikhan N.F."/>
            <person name="Baker D."/>
            <person name="Gharbi K."/>
            <person name="Hall N."/>
            <person name="Watson M."/>
            <person name="Adriaenssens E.M."/>
            <person name="Foster-Nyarko E."/>
            <person name="Jarju S."/>
            <person name="Secka A."/>
            <person name="Antonio M."/>
            <person name="Oren A."/>
            <person name="Chaudhuri R.R."/>
            <person name="La Ragione R."/>
            <person name="Hildebrand F."/>
            <person name="Pallen M.J."/>
        </authorList>
    </citation>
    <scope>NUCLEOTIDE SEQUENCE</scope>
    <source>
        <strain evidence="4">ChiGjej4B4-7305</strain>
    </source>
</reference>
<dbReference type="InterPro" id="IPR015590">
    <property type="entry name" value="Aldehyde_DH_dom"/>
</dbReference>
<dbReference type="AlphaFoldDB" id="A0A9D2EDF2"/>
<keyword evidence="2" id="KW-0560">Oxidoreductase</keyword>
<evidence type="ECO:0000313" key="4">
    <source>
        <dbReference type="EMBL" id="HIZ35296.1"/>
    </source>
</evidence>
<evidence type="ECO:0000256" key="1">
    <source>
        <dbReference type="ARBA" id="ARBA00009986"/>
    </source>
</evidence>
<dbReference type="Gene3D" id="3.40.309.10">
    <property type="entry name" value="Aldehyde Dehydrogenase, Chain A, domain 2"/>
    <property type="match status" value="1"/>
</dbReference>
<dbReference type="Gene3D" id="3.40.605.10">
    <property type="entry name" value="Aldehyde Dehydrogenase, Chain A, domain 1"/>
    <property type="match status" value="1"/>
</dbReference>
<dbReference type="InterPro" id="IPR016161">
    <property type="entry name" value="Ald_DH/histidinol_DH"/>
</dbReference>
<dbReference type="PANTHER" id="PTHR42991">
    <property type="entry name" value="ALDEHYDE DEHYDROGENASE"/>
    <property type="match status" value="1"/>
</dbReference>
<comment type="caution">
    <text evidence="4">The sequence shown here is derived from an EMBL/GenBank/DDBJ whole genome shotgun (WGS) entry which is preliminary data.</text>
</comment>
<dbReference type="PANTHER" id="PTHR42991:SF1">
    <property type="entry name" value="ALDEHYDE DEHYDROGENASE"/>
    <property type="match status" value="1"/>
</dbReference>
<proteinExistence type="inferred from homology"/>
<accession>A0A9D2EDF2</accession>
<dbReference type="InterPro" id="IPR016162">
    <property type="entry name" value="Ald_DH_N"/>
</dbReference>
<dbReference type="Proteomes" id="UP000824037">
    <property type="component" value="Unassembled WGS sequence"/>
</dbReference>
<dbReference type="InterPro" id="IPR051020">
    <property type="entry name" value="ALDH-related_metabolic_enz"/>
</dbReference>
<dbReference type="InterPro" id="IPR016163">
    <property type="entry name" value="Ald_DH_C"/>
</dbReference>
<sequence>MTTQQLYLDGVWTDGAGAPRQVHDKWTGAELGTYASADGGQVTLAIDSADRAYRAGLPAHRRAAVLRRAAALVEERTETLAHLLQQEAGKPITAARGEVARCVQTLLLSAAEANRIQGESLDMGVVPTGENIAAFTRPVAAGVVGAITPFNFPLNLVAHKLGPALAAGCPVVLKPSERTPLSAGALVGIFADAGLPAGWLHLVTGEPAAIVDELIADPRVQVLTFTGSSAVGWELKAKSPRKRHVLELGSNTGALVAADADLDRVVECSVAAAFAYSGQACVALQRLYVDSRVAEDLSRRLVAAVQELRAGDPAREDVTVGPLIGDDALARVEEWIGDAVAGGARVLTGGSREGKALRPTVLADVQATDRVVCEEVFGPVVSIVPVDGLDEGIEAINSSRFGLNAAVFTRDLGLALRCTRELEAGSVLVNLPPAYRSDNMPYGGVKESGQGREGVAYAVRELLDERLVLMHEGA</sequence>
<dbReference type="SUPFAM" id="SSF53720">
    <property type="entry name" value="ALDH-like"/>
    <property type="match status" value="1"/>
</dbReference>
<feature type="domain" description="Aldehyde dehydrogenase" evidence="3">
    <location>
        <begin position="12"/>
        <end position="464"/>
    </location>
</feature>